<feature type="coiled-coil region" evidence="1">
    <location>
        <begin position="8"/>
        <end position="35"/>
    </location>
</feature>
<reference evidence="3" key="1">
    <citation type="journal article" date="2019" name="Curr. Biol.">
        <title>Genome Sequence of Striga asiatica Provides Insight into the Evolution of Plant Parasitism.</title>
        <authorList>
            <person name="Yoshida S."/>
            <person name="Kim S."/>
            <person name="Wafula E.K."/>
            <person name="Tanskanen J."/>
            <person name="Kim Y.M."/>
            <person name="Honaas L."/>
            <person name="Yang Z."/>
            <person name="Spallek T."/>
            <person name="Conn C.E."/>
            <person name="Ichihashi Y."/>
            <person name="Cheong K."/>
            <person name="Cui S."/>
            <person name="Der J.P."/>
            <person name="Gundlach H."/>
            <person name="Jiao Y."/>
            <person name="Hori C."/>
            <person name="Ishida J.K."/>
            <person name="Kasahara H."/>
            <person name="Kiba T."/>
            <person name="Kim M.S."/>
            <person name="Koo N."/>
            <person name="Laohavisit A."/>
            <person name="Lee Y.H."/>
            <person name="Lumba S."/>
            <person name="McCourt P."/>
            <person name="Mortimer J.C."/>
            <person name="Mutuku J.M."/>
            <person name="Nomura T."/>
            <person name="Sasaki-Sekimoto Y."/>
            <person name="Seto Y."/>
            <person name="Wang Y."/>
            <person name="Wakatake T."/>
            <person name="Sakakibara H."/>
            <person name="Demura T."/>
            <person name="Yamaguchi S."/>
            <person name="Yoneyama K."/>
            <person name="Manabe R.I."/>
            <person name="Nelson D.C."/>
            <person name="Schulman A.H."/>
            <person name="Timko M.P."/>
            <person name="dePamphilis C.W."/>
            <person name="Choi D."/>
            <person name="Shirasu K."/>
        </authorList>
    </citation>
    <scope>NUCLEOTIDE SEQUENCE [LARGE SCALE GENOMIC DNA]</scope>
    <source>
        <strain evidence="3">cv. UVA1</strain>
    </source>
</reference>
<sequence length="114" mass="13213">MRWSPMVVESLEEMHAAYEKMLSEAEKRLAKIYEAPLSRAEAVEEKREGENGDAGEEEIDEEVVVILKEAESGDAVERVDLCERRLRILPEAFERLKSLVVLNWIDNHLEVRFN</sequence>
<organism evidence="2 3">
    <name type="scientific">Striga asiatica</name>
    <name type="common">Asiatic witchweed</name>
    <name type="synonym">Buchnera asiatica</name>
    <dbReference type="NCBI Taxonomy" id="4170"/>
    <lineage>
        <taxon>Eukaryota</taxon>
        <taxon>Viridiplantae</taxon>
        <taxon>Streptophyta</taxon>
        <taxon>Embryophyta</taxon>
        <taxon>Tracheophyta</taxon>
        <taxon>Spermatophyta</taxon>
        <taxon>Magnoliopsida</taxon>
        <taxon>eudicotyledons</taxon>
        <taxon>Gunneridae</taxon>
        <taxon>Pentapetalae</taxon>
        <taxon>asterids</taxon>
        <taxon>lamiids</taxon>
        <taxon>Lamiales</taxon>
        <taxon>Orobanchaceae</taxon>
        <taxon>Buchnereae</taxon>
        <taxon>Striga</taxon>
    </lineage>
</organism>
<accession>A0A5A7PQ20</accession>
<evidence type="ECO:0000313" key="2">
    <source>
        <dbReference type="EMBL" id="GER34701.1"/>
    </source>
</evidence>
<dbReference type="Proteomes" id="UP000325081">
    <property type="component" value="Unassembled WGS sequence"/>
</dbReference>
<evidence type="ECO:0000313" key="3">
    <source>
        <dbReference type="Proteomes" id="UP000325081"/>
    </source>
</evidence>
<dbReference type="OrthoDB" id="1746956at2759"/>
<gene>
    <name evidence="2" type="ORF">STAS_10938</name>
</gene>
<dbReference type="EMBL" id="BKCP01004938">
    <property type="protein sequence ID" value="GER34701.1"/>
    <property type="molecule type" value="Genomic_DNA"/>
</dbReference>
<comment type="caution">
    <text evidence="2">The sequence shown here is derived from an EMBL/GenBank/DDBJ whole genome shotgun (WGS) entry which is preliminary data.</text>
</comment>
<name>A0A5A7PQ20_STRAF</name>
<keyword evidence="3" id="KW-1185">Reference proteome</keyword>
<protein>
    <submittedName>
        <fullName evidence="2">Plant intracellular ras group-related LRR 9</fullName>
    </submittedName>
</protein>
<proteinExistence type="predicted"/>
<dbReference type="AlphaFoldDB" id="A0A5A7PQ20"/>
<evidence type="ECO:0000256" key="1">
    <source>
        <dbReference type="SAM" id="Coils"/>
    </source>
</evidence>
<keyword evidence="1" id="KW-0175">Coiled coil</keyword>